<comment type="subcellular location">
    <subcellularLocation>
        <location evidence="2">Mitochondrion</location>
    </subcellularLocation>
</comment>
<comment type="caution">
    <text evidence="18">The sequence shown here is derived from an EMBL/GenBank/DDBJ whole genome shotgun (WGS) entry which is preliminary data.</text>
</comment>
<evidence type="ECO:0000256" key="10">
    <source>
        <dbReference type="ARBA" id="ARBA00023128"/>
    </source>
</evidence>
<keyword evidence="6" id="KW-0274">FAD</keyword>
<dbReference type="GO" id="GO:0046872">
    <property type="term" value="F:metal ion binding"/>
    <property type="evidence" value="ECO:0007669"/>
    <property type="project" value="UniProtKB-KW"/>
</dbReference>
<evidence type="ECO:0000256" key="4">
    <source>
        <dbReference type="ARBA" id="ARBA00022630"/>
    </source>
</evidence>
<protein>
    <recommendedName>
        <fullName evidence="12">D-2-hydroxyglutarate dehydrogenase, mitochondrial</fullName>
        <ecNumber evidence="11">1.1.99.39</ecNumber>
    </recommendedName>
</protein>
<evidence type="ECO:0000256" key="16">
    <source>
        <dbReference type="SAM" id="MobiDB-lite"/>
    </source>
</evidence>
<evidence type="ECO:0000256" key="14">
    <source>
        <dbReference type="ARBA" id="ARBA00049267"/>
    </source>
</evidence>
<evidence type="ECO:0000256" key="1">
    <source>
        <dbReference type="ARBA" id="ARBA00001974"/>
    </source>
</evidence>
<dbReference type="InterPro" id="IPR016167">
    <property type="entry name" value="FAD-bd_PCMH_sub1"/>
</dbReference>
<comment type="catalytic activity">
    <reaction evidence="14">
        <text>(R)-malate + A = oxaloacetate + AH2</text>
        <dbReference type="Rhea" id="RHEA:67460"/>
        <dbReference type="ChEBI" id="CHEBI:13193"/>
        <dbReference type="ChEBI" id="CHEBI:15588"/>
        <dbReference type="ChEBI" id="CHEBI:16452"/>
        <dbReference type="ChEBI" id="CHEBI:17499"/>
    </reaction>
    <physiologicalReaction direction="left-to-right" evidence="14">
        <dbReference type="Rhea" id="RHEA:67461"/>
    </physiologicalReaction>
</comment>
<evidence type="ECO:0000256" key="6">
    <source>
        <dbReference type="ARBA" id="ARBA00022827"/>
    </source>
</evidence>
<dbReference type="SUPFAM" id="SSF56176">
    <property type="entry name" value="FAD-binding/transporter-associated domain-like"/>
    <property type="match status" value="1"/>
</dbReference>
<dbReference type="InterPro" id="IPR051264">
    <property type="entry name" value="FAD-oxidored/transferase_4"/>
</dbReference>
<evidence type="ECO:0000256" key="11">
    <source>
        <dbReference type="ARBA" id="ARBA00039003"/>
    </source>
</evidence>
<evidence type="ECO:0000313" key="19">
    <source>
        <dbReference type="Proteomes" id="UP001489004"/>
    </source>
</evidence>
<dbReference type="InterPro" id="IPR004113">
    <property type="entry name" value="FAD-bd_oxidored_4_C"/>
</dbReference>
<keyword evidence="9" id="KW-0560">Oxidoreductase</keyword>
<dbReference type="EMBL" id="JALJOR010000022">
    <property type="protein sequence ID" value="KAK9803283.1"/>
    <property type="molecule type" value="Genomic_DNA"/>
</dbReference>
<organism evidence="18 19">
    <name type="scientific">[Myrmecia] bisecta</name>
    <dbReference type="NCBI Taxonomy" id="41462"/>
    <lineage>
        <taxon>Eukaryota</taxon>
        <taxon>Viridiplantae</taxon>
        <taxon>Chlorophyta</taxon>
        <taxon>core chlorophytes</taxon>
        <taxon>Trebouxiophyceae</taxon>
        <taxon>Trebouxiales</taxon>
        <taxon>Trebouxiaceae</taxon>
        <taxon>Myrmecia</taxon>
    </lineage>
</organism>
<dbReference type="FunFam" id="3.30.465.10:FF:000053">
    <property type="entry name" value="D-lactate dehydrogenase (Cytochrome), putative"/>
    <property type="match status" value="1"/>
</dbReference>
<evidence type="ECO:0000256" key="15">
    <source>
        <dbReference type="ARBA" id="ARBA00051778"/>
    </source>
</evidence>
<dbReference type="FunFam" id="3.30.70.2190:FF:000001">
    <property type="entry name" value="D-2-hydroxyglutarate dehydrogenase mitochondrial"/>
    <property type="match status" value="1"/>
</dbReference>
<dbReference type="PANTHER" id="PTHR43716:SF1">
    <property type="entry name" value="D-2-HYDROXYGLUTARATE DEHYDROGENASE, MITOCHONDRIAL"/>
    <property type="match status" value="1"/>
</dbReference>
<sequence>MPVIPSTVKIERAEDLARVLQVAEPPLQHLAFKLFHAEGFWSETRRFGDLMLAAGDLSEDRLAGLKLPPKERQSLHTLAQVGLLYAKHELLRKTLAELDASSRAQAWHYVESEHTWHPASVSCWPEYDELVRASVQRLPVTDALFKLMSPSDSKGSVSEASVITWLRSICDQLNGILWQDQRDEGVQYPLVFEQETSQSAPEMVVKRLWSDGPEAQQRAAAAQRLVAVELEDGQPSKPIHMGFGIKPLEGDNCPTRLIMEGMHQDSGCSTDGTSLPDAVSIWNMKVDVEPSLRKYIVDALSQLCTVATQAVVKQLRHCIFTNTKHFFFGEFDDQGNLRLAGPFTFNETNPTILERMYYHACTALKTPNAPMTAALAWTHDPAPQQGPSAGGQGAVQGGRGRGRPADDVVGYLGMGTLSNVYICRLASGELAAMKFAATNSPCLADLENESAISLNEQDVEHFQSILGDAGVVTDQHSMQPYNRDWMGKYEGSSSLALRPKTTQQVSQILAHCNQRRLAVVPQGGNTGLVGGSIPVFDEVVLSTSAMRQITSFDEVSGVLVCQAGCVLEALDQHVAEHGFTMPLDLGAKGSCQIGGNVSTNAGGLRLLRYGSLHGTVLGLEAVLADGTVVDTLQTLRKDNTGYDLKQLFIGAEGTLGVVTAVSLLCPPRPPAVHAAYLAVPDFVTVQKTFRRARQRLGEVLSAFEFLDQQALDLTLSVMPSVKNPLPDTQAPFYLVVETSGSNAAHDYEKLEGFLEEAFEEGLVTDGTIAQDSGQVASIWNLRENISVALQHKGPTYKYDLSMPVPEMYGLVEEMRARLAHLPVTVVGYGHLGDGNLHLNIAAESYNEELRKQIEPYVYEWTAARRGSISAEHGLGAMKADCIGYSKAPAAVALMMQIKALFDPHKILNPYKVLPQQALSEQLAAGVAD</sequence>
<dbReference type="InterPro" id="IPR016164">
    <property type="entry name" value="FAD-linked_Oxase-like_C"/>
</dbReference>
<dbReference type="GO" id="GO:0006108">
    <property type="term" value="P:malate metabolic process"/>
    <property type="evidence" value="ECO:0007669"/>
    <property type="project" value="UniProtKB-ARBA"/>
</dbReference>
<dbReference type="Proteomes" id="UP001489004">
    <property type="component" value="Unassembled WGS sequence"/>
</dbReference>
<evidence type="ECO:0000256" key="13">
    <source>
        <dbReference type="ARBA" id="ARBA00045410"/>
    </source>
</evidence>
<dbReference type="Gene3D" id="1.10.45.10">
    <property type="entry name" value="Vanillyl-alcohol Oxidase, Chain A, domain 4"/>
    <property type="match status" value="1"/>
</dbReference>
<dbReference type="AlphaFoldDB" id="A0AAW1NZQ4"/>
<feature type="compositionally biased region" description="Gly residues" evidence="16">
    <location>
        <begin position="388"/>
        <end position="399"/>
    </location>
</feature>
<comment type="catalytic activity">
    <reaction evidence="15">
        <text>(R)-2-hydroxyglutarate + A = 2-oxoglutarate + AH2</text>
        <dbReference type="Rhea" id="RHEA:38295"/>
        <dbReference type="ChEBI" id="CHEBI:13193"/>
        <dbReference type="ChEBI" id="CHEBI:15801"/>
        <dbReference type="ChEBI" id="CHEBI:16810"/>
        <dbReference type="ChEBI" id="CHEBI:17499"/>
        <dbReference type="EC" id="1.1.99.39"/>
    </reaction>
</comment>
<dbReference type="InterPro" id="IPR036318">
    <property type="entry name" value="FAD-bd_PCMH-like_sf"/>
</dbReference>
<evidence type="ECO:0000256" key="12">
    <source>
        <dbReference type="ARBA" id="ARBA00039639"/>
    </source>
</evidence>
<evidence type="ECO:0000259" key="17">
    <source>
        <dbReference type="PROSITE" id="PS51387"/>
    </source>
</evidence>
<keyword evidence="7" id="KW-0862">Zinc</keyword>
<evidence type="ECO:0000256" key="8">
    <source>
        <dbReference type="ARBA" id="ARBA00022946"/>
    </source>
</evidence>
<evidence type="ECO:0000256" key="9">
    <source>
        <dbReference type="ARBA" id="ARBA00023002"/>
    </source>
</evidence>
<dbReference type="Gene3D" id="3.30.43.10">
    <property type="entry name" value="Uridine Diphospho-n-acetylenolpyruvylglucosamine Reductase, domain 2"/>
    <property type="match status" value="1"/>
</dbReference>
<comment type="cofactor">
    <cofactor evidence="1">
        <name>FAD</name>
        <dbReference type="ChEBI" id="CHEBI:57692"/>
    </cofactor>
</comment>
<keyword evidence="4" id="KW-0285">Flavoprotein</keyword>
<dbReference type="Pfam" id="PF02913">
    <property type="entry name" value="FAD-oxidase_C"/>
    <property type="match status" value="1"/>
</dbReference>
<name>A0AAW1NZQ4_9CHLO</name>
<dbReference type="PROSITE" id="PS51387">
    <property type="entry name" value="FAD_PCMH"/>
    <property type="match status" value="1"/>
</dbReference>
<dbReference type="EC" id="1.1.99.39" evidence="11"/>
<dbReference type="InterPro" id="IPR006094">
    <property type="entry name" value="Oxid_FAD_bind_N"/>
</dbReference>
<dbReference type="FunFam" id="3.30.43.10:FF:000002">
    <property type="entry name" value="D-2-hydroxyglutarate dehydrogenase, mitochondrial"/>
    <property type="match status" value="1"/>
</dbReference>
<evidence type="ECO:0000313" key="18">
    <source>
        <dbReference type="EMBL" id="KAK9803283.1"/>
    </source>
</evidence>
<gene>
    <name evidence="18" type="ORF">WJX72_007036</name>
</gene>
<feature type="domain" description="FAD-binding PCMH-type" evidence="17">
    <location>
        <begin position="489"/>
        <end position="668"/>
    </location>
</feature>
<dbReference type="SUPFAM" id="SSF55103">
    <property type="entry name" value="FAD-linked oxidases, C-terminal domain"/>
    <property type="match status" value="1"/>
</dbReference>
<feature type="region of interest" description="Disordered" evidence="16">
    <location>
        <begin position="380"/>
        <end position="402"/>
    </location>
</feature>
<dbReference type="Gene3D" id="3.30.70.2190">
    <property type="match status" value="1"/>
</dbReference>
<keyword evidence="19" id="KW-1185">Reference proteome</keyword>
<dbReference type="GO" id="GO:0071949">
    <property type="term" value="F:FAD binding"/>
    <property type="evidence" value="ECO:0007669"/>
    <property type="project" value="InterPro"/>
</dbReference>
<comment type="similarity">
    <text evidence="3">Belongs to the FAD-binding oxidoreductase/transferase type 4 family.</text>
</comment>
<accession>A0AAW1NZQ4</accession>
<evidence type="ECO:0000256" key="3">
    <source>
        <dbReference type="ARBA" id="ARBA00008000"/>
    </source>
</evidence>
<evidence type="ECO:0000256" key="5">
    <source>
        <dbReference type="ARBA" id="ARBA00022723"/>
    </source>
</evidence>
<dbReference type="InterPro" id="IPR016171">
    <property type="entry name" value="Vanillyl_alc_oxidase_C-sub2"/>
</dbReference>
<keyword evidence="5" id="KW-0479">Metal-binding</keyword>
<dbReference type="FunFam" id="3.30.70.2740:FF:000002">
    <property type="entry name" value="D-2-hydroxyglutarate dehydrogenase mitochondrial"/>
    <property type="match status" value="1"/>
</dbReference>
<dbReference type="FunFam" id="1.10.45.10:FF:000001">
    <property type="entry name" value="D-lactate dehydrogenase mitochondrial"/>
    <property type="match status" value="1"/>
</dbReference>
<evidence type="ECO:0000256" key="2">
    <source>
        <dbReference type="ARBA" id="ARBA00004173"/>
    </source>
</evidence>
<dbReference type="GO" id="GO:0051990">
    <property type="term" value="F:(R)-2-hydroxyglutarate dehydrogenase activity"/>
    <property type="evidence" value="ECO:0007669"/>
    <property type="project" value="UniProtKB-EC"/>
</dbReference>
<dbReference type="InterPro" id="IPR016166">
    <property type="entry name" value="FAD-bd_PCMH"/>
</dbReference>
<comment type="function">
    <text evidence="13">Catalyzes the oxidation of D-2-hydroxyglutarate (D-2-HG) to alpha-ketoglutarate. Also catalyzes the oxidation of other D-2-hydroxyacids, such as D-malate (D-MAL) and D-lactate (D-LAC). Exhibits high activities towards D-2-HG and D-MAL but a very weak activity towards D-LAC.</text>
</comment>
<dbReference type="Gene3D" id="3.30.70.2740">
    <property type="match status" value="1"/>
</dbReference>
<evidence type="ECO:0000256" key="7">
    <source>
        <dbReference type="ARBA" id="ARBA00022833"/>
    </source>
</evidence>
<proteinExistence type="inferred from homology"/>
<dbReference type="InterPro" id="IPR016169">
    <property type="entry name" value="FAD-bd_PCMH_sub2"/>
</dbReference>
<dbReference type="Gene3D" id="3.30.465.10">
    <property type="match status" value="1"/>
</dbReference>
<dbReference type="PANTHER" id="PTHR43716">
    <property type="entry name" value="D-2-HYDROXYGLUTARATE DEHYDROGENASE, MITOCHONDRIAL"/>
    <property type="match status" value="1"/>
</dbReference>
<dbReference type="Pfam" id="PF01565">
    <property type="entry name" value="FAD_binding_4"/>
    <property type="match status" value="1"/>
</dbReference>
<reference evidence="18 19" key="1">
    <citation type="journal article" date="2024" name="Nat. Commun.">
        <title>Phylogenomics reveals the evolutionary origins of lichenization in chlorophyte algae.</title>
        <authorList>
            <person name="Puginier C."/>
            <person name="Libourel C."/>
            <person name="Otte J."/>
            <person name="Skaloud P."/>
            <person name="Haon M."/>
            <person name="Grisel S."/>
            <person name="Petersen M."/>
            <person name="Berrin J.G."/>
            <person name="Delaux P.M."/>
            <person name="Dal Grande F."/>
            <person name="Keller J."/>
        </authorList>
    </citation>
    <scope>NUCLEOTIDE SEQUENCE [LARGE SCALE GENOMIC DNA]</scope>
    <source>
        <strain evidence="18 19">SAG 2043</strain>
    </source>
</reference>
<keyword evidence="10" id="KW-0496">Mitochondrion</keyword>
<keyword evidence="8" id="KW-0809">Transit peptide</keyword>
<dbReference type="GO" id="GO:0005739">
    <property type="term" value="C:mitochondrion"/>
    <property type="evidence" value="ECO:0007669"/>
    <property type="project" value="UniProtKB-SubCell"/>
</dbReference>